<evidence type="ECO:0000313" key="3">
    <source>
        <dbReference type="Proteomes" id="UP001174997"/>
    </source>
</evidence>
<feature type="compositionally biased region" description="Low complexity" evidence="1">
    <location>
        <begin position="1"/>
        <end position="13"/>
    </location>
</feature>
<dbReference type="EMBL" id="JAULSY010000163">
    <property type="protein sequence ID" value="KAK0660509.1"/>
    <property type="molecule type" value="Genomic_DNA"/>
</dbReference>
<feature type="region of interest" description="Disordered" evidence="1">
    <location>
        <begin position="1"/>
        <end position="74"/>
    </location>
</feature>
<accession>A0AA39YXS8</accession>
<feature type="region of interest" description="Disordered" evidence="1">
    <location>
        <begin position="444"/>
        <end position="472"/>
    </location>
</feature>
<evidence type="ECO:0000256" key="1">
    <source>
        <dbReference type="SAM" id="MobiDB-lite"/>
    </source>
</evidence>
<evidence type="ECO:0000313" key="2">
    <source>
        <dbReference type="EMBL" id="KAK0660509.1"/>
    </source>
</evidence>
<feature type="region of interest" description="Disordered" evidence="1">
    <location>
        <begin position="376"/>
        <end position="395"/>
    </location>
</feature>
<comment type="caution">
    <text evidence="2">The sequence shown here is derived from an EMBL/GenBank/DDBJ whole genome shotgun (WGS) entry which is preliminary data.</text>
</comment>
<dbReference type="Proteomes" id="UP001174997">
    <property type="component" value="Unassembled WGS sequence"/>
</dbReference>
<name>A0AA39YXS8_9PEZI</name>
<proteinExistence type="predicted"/>
<feature type="compositionally biased region" description="Polar residues" evidence="1">
    <location>
        <begin position="453"/>
        <end position="463"/>
    </location>
</feature>
<feature type="compositionally biased region" description="Polar residues" evidence="1">
    <location>
        <begin position="25"/>
        <end position="37"/>
    </location>
</feature>
<keyword evidence="3" id="KW-1185">Reference proteome</keyword>
<dbReference type="AlphaFoldDB" id="A0AA39YXS8"/>
<reference evidence="2" key="1">
    <citation type="submission" date="2023-06" db="EMBL/GenBank/DDBJ databases">
        <title>Genome-scale phylogeny and comparative genomics of the fungal order Sordariales.</title>
        <authorList>
            <consortium name="Lawrence Berkeley National Laboratory"/>
            <person name="Hensen N."/>
            <person name="Bonometti L."/>
            <person name="Westerberg I."/>
            <person name="Brannstrom I.O."/>
            <person name="Guillou S."/>
            <person name="Cros-Aarteil S."/>
            <person name="Calhoun S."/>
            <person name="Haridas S."/>
            <person name="Kuo A."/>
            <person name="Mondo S."/>
            <person name="Pangilinan J."/>
            <person name="Riley R."/>
            <person name="Labutti K."/>
            <person name="Andreopoulos B."/>
            <person name="Lipzen A."/>
            <person name="Chen C."/>
            <person name="Yanf M."/>
            <person name="Daum C."/>
            <person name="Ng V."/>
            <person name="Clum A."/>
            <person name="Steindorff A."/>
            <person name="Ohm R."/>
            <person name="Martin F."/>
            <person name="Silar P."/>
            <person name="Natvig D."/>
            <person name="Lalanne C."/>
            <person name="Gautier V."/>
            <person name="Ament-Velasquez S.L."/>
            <person name="Kruys A."/>
            <person name="Hutchinson M.I."/>
            <person name="Powell A.J."/>
            <person name="Barry K."/>
            <person name="Miller A.N."/>
            <person name="Grigoriev I.V."/>
            <person name="Debuchy R."/>
            <person name="Gladieux P."/>
            <person name="Thoren M.H."/>
            <person name="Johannesson H."/>
        </authorList>
    </citation>
    <scope>NUCLEOTIDE SEQUENCE</scope>
    <source>
        <strain evidence="2">CBS 307.81</strain>
    </source>
</reference>
<organism evidence="2 3">
    <name type="scientific">Cercophora samala</name>
    <dbReference type="NCBI Taxonomy" id="330535"/>
    <lineage>
        <taxon>Eukaryota</taxon>
        <taxon>Fungi</taxon>
        <taxon>Dikarya</taxon>
        <taxon>Ascomycota</taxon>
        <taxon>Pezizomycotina</taxon>
        <taxon>Sordariomycetes</taxon>
        <taxon>Sordariomycetidae</taxon>
        <taxon>Sordariales</taxon>
        <taxon>Lasiosphaeriaceae</taxon>
        <taxon>Cercophora</taxon>
    </lineage>
</organism>
<sequence length="524" mass="57677">MAPSRSASASVSVTFEQPPARLVKRNTTAGPSVSFAQPATGKRSAGHSISSKPSIVSFEQPPQRRPVPQPKHHQSLPAYPAYPAHAVELDSKEIGRAFSTSIPSTTWTSSPQPIEQGRLRPQPLPKEPDGLYGVCISELLDNGTTISLEPSGGRAWVVSAVVDLGIRMLESPRGREALSNLAQKSLCIWRERPISHHESPLPKTINTVSAADDFLYTVRHNLPLIKLDPKRNGFLASPTTTTLFAYYSSSSPPSLPQRFNPKAAAVLHLNAHLITKLYHARLKSDISRRHKRSDEAEAQTARFRRLGFHVAAMVTHHLCHLFVNFLRDYAQEGELRDKVTDGDFMRLVTRYDPGAEWEVEFFGGRVKLFVDWDGQGGESEKGESFVIKRGGGGGGRRMAARVAGYKVESYLGGDFSVPLLTEVEGEVFPMEKYQDVKRRYGNSRVTDCHHGGKNSSKENSPSVGSEAEALGKGKTPEIGSRIAVVDQPLGLPWNIQGQEYQLLKQACLDAAVRVVSPMRVRTMM</sequence>
<gene>
    <name evidence="2" type="ORF">QBC41DRAFT_341081</name>
</gene>
<protein>
    <submittedName>
        <fullName evidence="2">Uncharacterized protein</fullName>
    </submittedName>
</protein>